<dbReference type="Gene3D" id="3.90.1820.10">
    <property type="entry name" value="AglA-like glucosidase"/>
    <property type="match status" value="1"/>
</dbReference>
<keyword evidence="11" id="KW-0408">Iron</keyword>
<keyword evidence="6 13" id="KW-0520">NAD</keyword>
<keyword evidence="4 11" id="KW-0479">Metal-binding</keyword>
<feature type="domain" description="Glycosyl hydrolase family 4 C-terminal" evidence="14">
    <location>
        <begin position="211"/>
        <end position="436"/>
    </location>
</feature>
<keyword evidence="9 13" id="KW-0326">Glycosidase</keyword>
<keyword evidence="11" id="KW-0533">Nickel</keyword>
<dbReference type="InterPro" id="IPR053715">
    <property type="entry name" value="GH4_Enzyme_sf"/>
</dbReference>
<evidence type="ECO:0000256" key="5">
    <source>
        <dbReference type="ARBA" id="ARBA00022801"/>
    </source>
</evidence>
<evidence type="ECO:0000313" key="16">
    <source>
        <dbReference type="Proteomes" id="UP000237749"/>
    </source>
</evidence>
<keyword evidence="8" id="KW-0119">Carbohydrate metabolism</keyword>
<name>A0A2S6HPF7_9FIRM</name>
<dbReference type="InterPro" id="IPR022616">
    <property type="entry name" value="Glyco_hydro_4_C"/>
</dbReference>
<evidence type="ECO:0000256" key="9">
    <source>
        <dbReference type="ARBA" id="ARBA00023295"/>
    </source>
</evidence>
<proteinExistence type="inferred from homology"/>
<evidence type="ECO:0000256" key="2">
    <source>
        <dbReference type="ARBA" id="ARBA00010141"/>
    </source>
</evidence>
<dbReference type="PANTHER" id="PTHR32092:SF2">
    <property type="entry name" value="ALPHA-GALACTURONIDASE"/>
    <property type="match status" value="1"/>
</dbReference>
<feature type="binding site" evidence="10">
    <location>
        <position position="157"/>
    </location>
    <ligand>
        <name>substrate</name>
    </ligand>
</feature>
<gene>
    <name evidence="15" type="ORF">BXY41_110153</name>
</gene>
<protein>
    <submittedName>
        <fullName evidence="15">Alpha-galactosidase</fullName>
    </submittedName>
</protein>
<feature type="binding site" evidence="11">
    <location>
        <position position="179"/>
    </location>
    <ligand>
        <name>Mn(2+)</name>
        <dbReference type="ChEBI" id="CHEBI:29035"/>
    </ligand>
</feature>
<sequence length="465" mass="52430">MKYENNKVSDIKIAYIGGGSRGWAWTFMTDLSMDDSMSGTIRLYDIDPAASKNNEIIGSQLSARKDTIGKWDYVQSDSLKDALTGCDFAVISILPGTFDEMDSDVHLPERLGIYQSVGDTAGPGGMIRALRTIPMFVTIAEAIRDYAPDAWIINYTNPMSLCVKTLYHVFPQIKAFGCCHEVFGTQKVLKGICEETLGLESIDRRDIHVNVLGINHFTWFDEASYKGIDLFPVYRDYINAHYEEGYEEPDKNWANSTFECAHRVKFDLFRRYGLIAAAGDRHLAEFMPGTDYLKDPETVKSWKFGLTTVDWRKNDLKERLEKSRRLADGEQEIELKPSGEEGILLIKSLCGLERTISNVNIPNSFLQIANLPKDAVVETNAVFSRDSIKPVIAGSIPEEVLELIKPHVANHERILKAALTCDRTLVYEAFLSDPLVKGRASDEEVKKLADDMIENTRIYLPEGWN</sequence>
<comment type="cofactor">
    <cofactor evidence="13">
        <name>NAD(+)</name>
        <dbReference type="ChEBI" id="CHEBI:57540"/>
    </cofactor>
    <text evidence="13">Binds 1 NAD(+) per subunit.</text>
</comment>
<dbReference type="SUPFAM" id="SSF56327">
    <property type="entry name" value="LDH C-terminal domain-like"/>
    <property type="match status" value="1"/>
</dbReference>
<dbReference type="Proteomes" id="UP000237749">
    <property type="component" value="Unassembled WGS sequence"/>
</dbReference>
<dbReference type="GO" id="GO:0046872">
    <property type="term" value="F:metal ion binding"/>
    <property type="evidence" value="ECO:0007669"/>
    <property type="project" value="UniProtKB-KW"/>
</dbReference>
<comment type="subunit">
    <text evidence="3">Homotetramer.</text>
</comment>
<evidence type="ECO:0000256" key="13">
    <source>
        <dbReference type="RuleBase" id="RU361152"/>
    </source>
</evidence>
<keyword evidence="11" id="KW-0170">Cobalt</keyword>
<dbReference type="PRINTS" id="PR00732">
    <property type="entry name" value="GLHYDRLASE4"/>
</dbReference>
<dbReference type="Pfam" id="PF11975">
    <property type="entry name" value="Glyco_hydro_4C"/>
    <property type="match status" value="1"/>
</dbReference>
<evidence type="ECO:0000313" key="15">
    <source>
        <dbReference type="EMBL" id="PPK79427.1"/>
    </source>
</evidence>
<evidence type="ECO:0000256" key="4">
    <source>
        <dbReference type="ARBA" id="ARBA00022723"/>
    </source>
</evidence>
<feature type="binding site" evidence="11">
    <location>
        <position position="216"/>
    </location>
    <ligand>
        <name>Mn(2+)</name>
        <dbReference type="ChEBI" id="CHEBI:29035"/>
    </ligand>
</feature>
<dbReference type="SUPFAM" id="SSF51735">
    <property type="entry name" value="NAD(P)-binding Rossmann-fold domains"/>
    <property type="match status" value="1"/>
</dbReference>
<evidence type="ECO:0000256" key="10">
    <source>
        <dbReference type="PIRSR" id="PIRSR601088-2"/>
    </source>
</evidence>
<dbReference type="PANTHER" id="PTHR32092">
    <property type="entry name" value="6-PHOSPHO-BETA-GLUCOSIDASE-RELATED"/>
    <property type="match status" value="1"/>
</dbReference>
<dbReference type="GO" id="GO:0004553">
    <property type="term" value="F:hydrolase activity, hydrolyzing O-glycosyl compounds"/>
    <property type="evidence" value="ECO:0007669"/>
    <property type="project" value="InterPro"/>
</dbReference>
<dbReference type="InterPro" id="IPR001088">
    <property type="entry name" value="Glyco_hydro_4"/>
</dbReference>
<dbReference type="OrthoDB" id="9808275at2"/>
<comment type="cofactor">
    <cofactor evidence="1">
        <name>Mn(2+)</name>
        <dbReference type="ChEBI" id="CHEBI:29035"/>
    </cofactor>
</comment>
<keyword evidence="5 13" id="KW-0378">Hydrolase</keyword>
<evidence type="ECO:0000256" key="7">
    <source>
        <dbReference type="ARBA" id="ARBA00023211"/>
    </source>
</evidence>
<dbReference type="GO" id="GO:0016616">
    <property type="term" value="F:oxidoreductase activity, acting on the CH-OH group of donors, NAD or NADP as acceptor"/>
    <property type="evidence" value="ECO:0007669"/>
    <property type="project" value="InterPro"/>
</dbReference>
<evidence type="ECO:0000256" key="3">
    <source>
        <dbReference type="ARBA" id="ARBA00011881"/>
    </source>
</evidence>
<dbReference type="InterPro" id="IPR015955">
    <property type="entry name" value="Lactate_DH/Glyco_Ohase_4_C"/>
</dbReference>
<feature type="site" description="Increases basicity of active site Tyr" evidence="12">
    <location>
        <position position="119"/>
    </location>
</feature>
<dbReference type="InterPro" id="IPR036291">
    <property type="entry name" value="NAD(P)-bd_dom_sf"/>
</dbReference>
<organism evidence="15 16">
    <name type="scientific">Lacrimispora xylanisolvens</name>
    <dbReference type="NCBI Taxonomy" id="384636"/>
    <lineage>
        <taxon>Bacteria</taxon>
        <taxon>Bacillati</taxon>
        <taxon>Bacillota</taxon>
        <taxon>Clostridia</taxon>
        <taxon>Lachnospirales</taxon>
        <taxon>Lachnospiraceae</taxon>
        <taxon>Lacrimispora</taxon>
    </lineage>
</organism>
<evidence type="ECO:0000256" key="1">
    <source>
        <dbReference type="ARBA" id="ARBA00001936"/>
    </source>
</evidence>
<dbReference type="GO" id="GO:0005975">
    <property type="term" value="P:carbohydrate metabolic process"/>
    <property type="evidence" value="ECO:0007669"/>
    <property type="project" value="InterPro"/>
</dbReference>
<accession>A0A2S6HPF7</accession>
<evidence type="ECO:0000256" key="8">
    <source>
        <dbReference type="ARBA" id="ARBA00023277"/>
    </source>
</evidence>
<dbReference type="AlphaFoldDB" id="A0A2S6HPF7"/>
<evidence type="ECO:0000256" key="11">
    <source>
        <dbReference type="PIRSR" id="PIRSR601088-3"/>
    </source>
</evidence>
<dbReference type="Pfam" id="PF02056">
    <property type="entry name" value="Glyco_hydro_4"/>
    <property type="match status" value="1"/>
</dbReference>
<keyword evidence="7 11" id="KW-0464">Manganese</keyword>
<reference evidence="15 16" key="1">
    <citation type="submission" date="2018-02" db="EMBL/GenBank/DDBJ databases">
        <title>Genomic Encyclopedia of Archaeal and Bacterial Type Strains, Phase II (KMG-II): from individual species to whole genera.</title>
        <authorList>
            <person name="Goeker M."/>
        </authorList>
    </citation>
    <scope>NUCLEOTIDE SEQUENCE [LARGE SCALE GENOMIC DNA]</scope>
    <source>
        <strain evidence="15 16">DSM 3808</strain>
    </source>
</reference>
<comment type="similarity">
    <text evidence="2 13">Belongs to the glycosyl hydrolase 4 family.</text>
</comment>
<keyword evidence="16" id="KW-1185">Reference proteome</keyword>
<evidence type="ECO:0000256" key="6">
    <source>
        <dbReference type="ARBA" id="ARBA00023027"/>
    </source>
</evidence>
<evidence type="ECO:0000256" key="12">
    <source>
        <dbReference type="PIRSR" id="PIRSR601088-4"/>
    </source>
</evidence>
<evidence type="ECO:0000259" key="14">
    <source>
        <dbReference type="Pfam" id="PF11975"/>
    </source>
</evidence>
<comment type="caution">
    <text evidence="15">The sequence shown here is derived from an EMBL/GenBank/DDBJ whole genome shotgun (WGS) entry which is preliminary data.</text>
</comment>
<dbReference type="EMBL" id="PTJA01000010">
    <property type="protein sequence ID" value="PPK79427.1"/>
    <property type="molecule type" value="Genomic_DNA"/>
</dbReference>
<dbReference type="RefSeq" id="WP_104438291.1">
    <property type="nucleotide sequence ID" value="NZ_PTJA01000010.1"/>
</dbReference>